<reference evidence="8" key="1">
    <citation type="submission" date="2025-08" db="UniProtKB">
        <authorList>
            <consortium name="RefSeq"/>
        </authorList>
    </citation>
    <scope>IDENTIFICATION</scope>
    <source>
        <tissue evidence="8">Muscle</tissue>
    </source>
</reference>
<feature type="region of interest" description="Disordered" evidence="5">
    <location>
        <begin position="719"/>
        <end position="770"/>
    </location>
</feature>
<dbReference type="InterPro" id="IPR013083">
    <property type="entry name" value="Znf_RING/FYVE/PHD"/>
</dbReference>
<dbReference type="SMART" id="SM00249">
    <property type="entry name" value="PHD"/>
    <property type="match status" value="1"/>
</dbReference>
<keyword evidence="7" id="KW-1185">Reference proteome</keyword>
<feature type="region of interest" description="Disordered" evidence="5">
    <location>
        <begin position="369"/>
        <end position="454"/>
    </location>
</feature>
<keyword evidence="1" id="KW-0597">Phosphoprotein</keyword>
<proteinExistence type="predicted"/>
<dbReference type="Proteomes" id="UP000694941">
    <property type="component" value="Unplaced"/>
</dbReference>
<dbReference type="InterPro" id="IPR052440">
    <property type="entry name" value="Trans_Reg/Chrom_Remod"/>
</dbReference>
<evidence type="ECO:0000259" key="6">
    <source>
        <dbReference type="PROSITE" id="PS51805"/>
    </source>
</evidence>
<gene>
    <name evidence="8" type="primary">LOC106475366</name>
</gene>
<feature type="compositionally biased region" description="Pro residues" evidence="5">
    <location>
        <begin position="196"/>
        <end position="205"/>
    </location>
</feature>
<feature type="compositionally biased region" description="Polar residues" evidence="5">
    <location>
        <begin position="409"/>
        <end position="432"/>
    </location>
</feature>
<dbReference type="InterPro" id="IPR034732">
    <property type="entry name" value="EPHD"/>
</dbReference>
<organism evidence="7 8">
    <name type="scientific">Limulus polyphemus</name>
    <name type="common">Atlantic horseshoe crab</name>
    <dbReference type="NCBI Taxonomy" id="6850"/>
    <lineage>
        <taxon>Eukaryota</taxon>
        <taxon>Metazoa</taxon>
        <taxon>Ecdysozoa</taxon>
        <taxon>Arthropoda</taxon>
        <taxon>Chelicerata</taxon>
        <taxon>Merostomata</taxon>
        <taxon>Xiphosura</taxon>
        <taxon>Limulidae</taxon>
        <taxon>Limulus</taxon>
    </lineage>
</organism>
<feature type="domain" description="PHD-type" evidence="6">
    <location>
        <begin position="952"/>
        <end position="1059"/>
    </location>
</feature>
<evidence type="ECO:0000256" key="4">
    <source>
        <dbReference type="ARBA" id="ARBA00022833"/>
    </source>
</evidence>
<evidence type="ECO:0000313" key="7">
    <source>
        <dbReference type="Proteomes" id="UP000694941"/>
    </source>
</evidence>
<dbReference type="Pfam" id="PF13771">
    <property type="entry name" value="zf-HC5HC2H"/>
    <property type="match status" value="1"/>
</dbReference>
<feature type="compositionally biased region" description="Pro residues" evidence="5">
    <location>
        <begin position="173"/>
        <end position="185"/>
    </location>
</feature>
<name>A0ABM1RUZ7_LIMPO</name>
<evidence type="ECO:0000256" key="3">
    <source>
        <dbReference type="ARBA" id="ARBA00022771"/>
    </source>
</evidence>
<keyword evidence="4" id="KW-0862">Zinc</keyword>
<dbReference type="Gene3D" id="3.30.40.10">
    <property type="entry name" value="Zinc/RING finger domain, C3HC4 (zinc finger)"/>
    <property type="match status" value="1"/>
</dbReference>
<keyword evidence="2" id="KW-0479">Metal-binding</keyword>
<feature type="region of interest" description="Disordered" evidence="5">
    <location>
        <begin position="949"/>
        <end position="975"/>
    </location>
</feature>
<dbReference type="GeneID" id="106475366"/>
<feature type="compositionally biased region" description="Pro residues" evidence="5">
    <location>
        <begin position="230"/>
        <end position="242"/>
    </location>
</feature>
<feature type="compositionally biased region" description="Polar residues" evidence="5">
    <location>
        <begin position="332"/>
        <end position="346"/>
    </location>
</feature>
<feature type="region of interest" description="Disordered" evidence="5">
    <location>
        <begin position="590"/>
        <end position="648"/>
    </location>
</feature>
<dbReference type="InterPro" id="IPR001965">
    <property type="entry name" value="Znf_PHD"/>
</dbReference>
<evidence type="ECO:0000256" key="1">
    <source>
        <dbReference type="ARBA" id="ARBA00022553"/>
    </source>
</evidence>
<protein>
    <submittedName>
        <fullName evidence="8">Uncharacterized protein LOC106475366</fullName>
    </submittedName>
</protein>
<feature type="compositionally biased region" description="Polar residues" evidence="5">
    <location>
        <begin position="442"/>
        <end position="452"/>
    </location>
</feature>
<feature type="compositionally biased region" description="Polar residues" evidence="5">
    <location>
        <begin position="286"/>
        <end position="308"/>
    </location>
</feature>
<feature type="compositionally biased region" description="Low complexity" evidence="5">
    <location>
        <begin position="263"/>
        <end position="274"/>
    </location>
</feature>
<sequence length="1068" mass="116701">MGPAMNYPEHPYENQMASHCQSAGYPTYQSSSPYRPHPVSPPAHAHQYNSPAAHQMHSGVPYGATPQMSLYGVAQSPYGHMGQDMYSSRHSLYSSSSARSMQQTKSAWGDSSTGPDIMQSYGRPTKSAWGDSSTGPELMQSYSRPTKSAWGDASTGPDIMQPYSRPASQPPVMTTPPHMPPPPMRSSPHATINSTGPPPPLPPPHFRQIHVGSSSPSSHPWHQSQIPSPGVLPSPRTTPSPLPAHSRSPGHGQPFSPPPAAPSPHHAATHPQPQKSTPSPPIVVCSTPNQQPLCNSPNGQGVSSDPLQSLQKMVMLDNDSVGSPISRASYDMANSQPTTPVTSRSGSYFSSVEQLAGCEPGSPFPTYYNLDQNRLSTPPHLVGSTAATSPYRQGPEATSPGARRPPIGNLNQDDSSSGAHINGDSQSTSSDGSHPPGRLSCGSLNGSQQYDPQHQGFVDCETTDLLEHKGDSSLNCKENGFSATEASFTTEDQHFENRECSKGIDSDSVTLGPQEDVNEKPLELSHGRKNMTFRESEFANGELEVSVDDLKQSSFLATCPRWNKTVDTYNCIPRGRGHFHGSGVGIGLQLKRSPRRRRSASGPLVNVISHYESDAIQKSPKRSPGRGRGRGRRRKCSGGGPIDNFTNDNQYGFYQNSFVHDDNRHLEPWHAISEQNGPMSVHQPIKAGFYPGTSPTTSDSHGVQNSTPQIYSNNTPSPHLSVTPGALLPLGNSLQFPPKKKRGRPFGSKNKPKPPGMETKRKPGRKKKTEILQTEAEQVSRVYKRRYFNGPYIHIDGTKEMPLSISVVNIPPKEDVKEVKNVKQRRQVLDSNIRKKLLVHVSTLSPMYDATTKDKTWVCALCQRGSHTRGLGDLFGPYYLNEDQRPSNEEVPSVKPFSVTAEASETDHEEELTLALTGRIEAKQEEEEKEEFLRASISKKIKQCKKPCNISETNEDPESSQPDPVPTPSEEEEERKEFWVHEDCAVWSHGVYLMGQKIHGLAGAIEEASETVCSLCQMVGATVGCLNKGCPEQYHYICATETGCELDEGNYSLFCPKHKNKTEMPGES</sequence>
<dbReference type="PROSITE" id="PS51805">
    <property type="entry name" value="EPHD"/>
    <property type="match status" value="1"/>
</dbReference>
<feature type="region of interest" description="Disordered" evidence="5">
    <location>
        <begin position="22"/>
        <end position="49"/>
    </location>
</feature>
<feature type="compositionally biased region" description="Polar residues" evidence="5">
    <location>
        <begin position="130"/>
        <end position="146"/>
    </location>
</feature>
<accession>A0ABM1RUZ7</accession>
<dbReference type="PANTHER" id="PTHR14955">
    <property type="entry name" value="RETINOIC ACID INDUCED 1/TRANSCRIPTION FACTOR 20"/>
    <property type="match status" value="1"/>
</dbReference>
<evidence type="ECO:0000256" key="5">
    <source>
        <dbReference type="SAM" id="MobiDB-lite"/>
    </source>
</evidence>
<evidence type="ECO:0000313" key="8">
    <source>
        <dbReference type="RefSeq" id="XP_022235202.1"/>
    </source>
</evidence>
<dbReference type="RefSeq" id="XP_022235202.1">
    <property type="nucleotide sequence ID" value="XM_022379494.1"/>
</dbReference>
<dbReference type="PANTHER" id="PTHR14955:SF4">
    <property type="entry name" value="PHD-TYPE DOMAIN-CONTAINING PROTEIN"/>
    <property type="match status" value="1"/>
</dbReference>
<feature type="compositionally biased region" description="Low complexity" evidence="5">
    <location>
        <begin position="213"/>
        <end position="229"/>
    </location>
</feature>
<feature type="region of interest" description="Disordered" evidence="5">
    <location>
        <begin position="103"/>
        <end position="308"/>
    </location>
</feature>
<keyword evidence="3" id="KW-0863">Zinc-finger</keyword>
<feature type="compositionally biased region" description="Basic residues" evidence="5">
    <location>
        <begin position="619"/>
        <end position="636"/>
    </location>
</feature>
<evidence type="ECO:0000256" key="2">
    <source>
        <dbReference type="ARBA" id="ARBA00022723"/>
    </source>
</evidence>
<feature type="compositionally biased region" description="Polar residues" evidence="5">
    <location>
        <begin position="103"/>
        <end position="114"/>
    </location>
</feature>
<feature type="region of interest" description="Disordered" evidence="5">
    <location>
        <begin position="326"/>
        <end position="346"/>
    </location>
</feature>